<evidence type="ECO:0000313" key="2">
    <source>
        <dbReference type="EMBL" id="PMD48841.1"/>
    </source>
</evidence>
<feature type="domain" description="2EXR" evidence="1">
    <location>
        <begin position="291"/>
        <end position="389"/>
    </location>
</feature>
<feature type="domain" description="2EXR" evidence="1">
    <location>
        <begin position="32"/>
        <end position="137"/>
    </location>
</feature>
<sequence>MDHHTPLPKSALPLPLTNPAKSNLSVELERKFTLFPKLPPELRLKIWRYAIPSSAGPRFIRLKSLPCWTKAETRTIHEDGSGVTTTIKERFKLQFLSMNDDCSLGRVYTESRQVIIKRSPLFLPSATVNKEIRFDPSDVLVIKETSRLVGDLIDANEKGLEIPKPLSHIHTLAVFVFGRVSPGWCKNYFHKLINIIQLVLYCTNLRSICFCFHKDIENNSYDSLTDFTSDLSIIGRSDEDKKLQHAIALLGDLVEQIQDEVRVGTMDNQNVEVAQRAAEEPAVASGPCTKFTVFPKLPPELRDKIWKFASPDSTPLVILVECESFTDQFTIQQVNKNTYREVIERRFNPTFRNLNNGIYDHSMLRACKESRTVVVKRLPIRLRSSDPDKEIRLGPEDILAMVNHKCLEDFHSAQKENLNFPSAIKDIRNIGCFVDRIIYHGATTFLRFMVKITKTDPPQNFFAGFENLHRVVLLCMDNRVHNIKSLRGFTTRFKIDLLHIDQRLVVISAIAIKHSLETAMDRWKHHKNNPELKMPQVKVMVKVYP</sequence>
<gene>
    <name evidence="2" type="ORF">L207DRAFT_575489</name>
</gene>
<dbReference type="OrthoDB" id="3563411at2759"/>
<proteinExistence type="predicted"/>
<dbReference type="PANTHER" id="PTHR35910">
    <property type="entry name" value="2EXR DOMAIN-CONTAINING PROTEIN"/>
    <property type="match status" value="1"/>
</dbReference>
<organism evidence="2 3">
    <name type="scientific">Hyaloscypha variabilis (strain UAMH 11265 / GT02V1 / F)</name>
    <name type="common">Meliniomyces variabilis</name>
    <dbReference type="NCBI Taxonomy" id="1149755"/>
    <lineage>
        <taxon>Eukaryota</taxon>
        <taxon>Fungi</taxon>
        <taxon>Dikarya</taxon>
        <taxon>Ascomycota</taxon>
        <taxon>Pezizomycotina</taxon>
        <taxon>Leotiomycetes</taxon>
        <taxon>Helotiales</taxon>
        <taxon>Hyaloscyphaceae</taxon>
        <taxon>Hyaloscypha</taxon>
        <taxon>Hyaloscypha variabilis</taxon>
    </lineage>
</organism>
<reference evidence="2 3" key="1">
    <citation type="submission" date="2016-04" db="EMBL/GenBank/DDBJ databases">
        <title>A degradative enzymes factory behind the ericoid mycorrhizal symbiosis.</title>
        <authorList>
            <consortium name="DOE Joint Genome Institute"/>
            <person name="Martino E."/>
            <person name="Morin E."/>
            <person name="Grelet G."/>
            <person name="Kuo A."/>
            <person name="Kohler A."/>
            <person name="Daghino S."/>
            <person name="Barry K."/>
            <person name="Choi C."/>
            <person name="Cichocki N."/>
            <person name="Clum A."/>
            <person name="Copeland A."/>
            <person name="Hainaut M."/>
            <person name="Haridas S."/>
            <person name="Labutti K."/>
            <person name="Lindquist E."/>
            <person name="Lipzen A."/>
            <person name="Khouja H.-R."/>
            <person name="Murat C."/>
            <person name="Ohm R."/>
            <person name="Olson A."/>
            <person name="Spatafora J."/>
            <person name="Veneault-Fourrey C."/>
            <person name="Henrissat B."/>
            <person name="Grigoriev I."/>
            <person name="Martin F."/>
            <person name="Perotto S."/>
        </authorList>
    </citation>
    <scope>NUCLEOTIDE SEQUENCE [LARGE SCALE GENOMIC DNA]</scope>
    <source>
        <strain evidence="2 3">F</strain>
    </source>
</reference>
<accession>A0A2J6SDK4</accession>
<dbReference type="AlphaFoldDB" id="A0A2J6SDK4"/>
<dbReference type="InterPro" id="IPR045518">
    <property type="entry name" value="2EXR"/>
</dbReference>
<dbReference type="EMBL" id="KZ613937">
    <property type="protein sequence ID" value="PMD48841.1"/>
    <property type="molecule type" value="Genomic_DNA"/>
</dbReference>
<evidence type="ECO:0000259" key="1">
    <source>
        <dbReference type="Pfam" id="PF20150"/>
    </source>
</evidence>
<name>A0A2J6SDK4_HYAVF</name>
<dbReference type="PANTHER" id="PTHR35910:SF6">
    <property type="entry name" value="2EXR DOMAIN-CONTAINING PROTEIN"/>
    <property type="match status" value="1"/>
</dbReference>
<dbReference type="Pfam" id="PF20150">
    <property type="entry name" value="2EXR"/>
    <property type="match status" value="2"/>
</dbReference>
<keyword evidence="3" id="KW-1185">Reference proteome</keyword>
<evidence type="ECO:0000313" key="3">
    <source>
        <dbReference type="Proteomes" id="UP000235786"/>
    </source>
</evidence>
<protein>
    <recommendedName>
        <fullName evidence="1">2EXR domain-containing protein</fullName>
    </recommendedName>
</protein>
<dbReference type="Proteomes" id="UP000235786">
    <property type="component" value="Unassembled WGS sequence"/>
</dbReference>